<protein>
    <recommendedName>
        <fullName evidence="3">Glutamate/phenylalanine/leucine/valine/L-tryptophan dehydrogenase C-terminal domain-containing protein</fullName>
    </recommendedName>
</protein>
<dbReference type="InterPro" id="IPR036291">
    <property type="entry name" value="NAD(P)-bd_dom_sf"/>
</dbReference>
<evidence type="ECO:0000256" key="1">
    <source>
        <dbReference type="ARBA" id="ARBA00006382"/>
    </source>
</evidence>
<dbReference type="GO" id="GO:0004352">
    <property type="term" value="F:glutamate dehydrogenase (NAD+) activity"/>
    <property type="evidence" value="ECO:0007669"/>
    <property type="project" value="TreeGrafter"/>
</dbReference>
<dbReference type="GO" id="GO:0005739">
    <property type="term" value="C:mitochondrion"/>
    <property type="evidence" value="ECO:0007669"/>
    <property type="project" value="TreeGrafter"/>
</dbReference>
<reference evidence="5" key="1">
    <citation type="submission" date="2021-01" db="EMBL/GenBank/DDBJ databases">
        <authorList>
            <person name="Corre E."/>
            <person name="Pelletier E."/>
            <person name="Niang G."/>
            <person name="Scheremetjew M."/>
            <person name="Finn R."/>
            <person name="Kale V."/>
            <person name="Holt S."/>
            <person name="Cochrane G."/>
            <person name="Meng A."/>
            <person name="Brown T."/>
            <person name="Cohen L."/>
        </authorList>
    </citation>
    <scope>NUCLEOTIDE SEQUENCE</scope>
    <source>
        <strain evidence="5">308</strain>
    </source>
</reference>
<dbReference type="InterPro" id="IPR046346">
    <property type="entry name" value="Aminoacid_DH-like_N_sf"/>
</dbReference>
<dbReference type="EMBL" id="HBFR01003551">
    <property type="protein sequence ID" value="CAD8875282.1"/>
    <property type="molecule type" value="Transcribed_RNA"/>
</dbReference>
<proteinExistence type="inferred from homology"/>
<evidence type="ECO:0000256" key="2">
    <source>
        <dbReference type="ARBA" id="ARBA00023002"/>
    </source>
</evidence>
<keyword evidence="2" id="KW-0560">Oxidoreductase</keyword>
<dbReference type="SUPFAM" id="SSF51735">
    <property type="entry name" value="NAD(P)-binding Rossmann-fold domains"/>
    <property type="match status" value="1"/>
</dbReference>
<dbReference type="PANTHER" id="PTHR11606">
    <property type="entry name" value="GLUTAMATE DEHYDROGENASE"/>
    <property type="match status" value="1"/>
</dbReference>
<dbReference type="SUPFAM" id="SSF53223">
    <property type="entry name" value="Aminoacid dehydrogenase-like, N-terminal domain"/>
    <property type="match status" value="1"/>
</dbReference>
<dbReference type="Pfam" id="PF00208">
    <property type="entry name" value="ELFV_dehydrog"/>
    <property type="match status" value="1"/>
</dbReference>
<dbReference type="AlphaFoldDB" id="A0A6U5DND6"/>
<dbReference type="SMART" id="SM00839">
    <property type="entry name" value="ELFV_dehydrog"/>
    <property type="match status" value="1"/>
</dbReference>
<evidence type="ECO:0000313" key="4">
    <source>
        <dbReference type="EMBL" id="CAD8875282.1"/>
    </source>
</evidence>
<evidence type="ECO:0000259" key="3">
    <source>
        <dbReference type="SMART" id="SM00839"/>
    </source>
</evidence>
<feature type="domain" description="Glutamate/phenylalanine/leucine/valine/L-tryptophan dehydrogenase C-terminal" evidence="3">
    <location>
        <begin position="377"/>
        <end position="653"/>
    </location>
</feature>
<dbReference type="GO" id="GO:0006538">
    <property type="term" value="P:L-glutamate catabolic process"/>
    <property type="evidence" value="ECO:0007669"/>
    <property type="project" value="TreeGrafter"/>
</dbReference>
<dbReference type="Gene3D" id="3.40.50.720">
    <property type="entry name" value="NAD(P)-binding Rossmann-like Domain"/>
    <property type="match status" value="1"/>
</dbReference>
<evidence type="ECO:0000313" key="5">
    <source>
        <dbReference type="EMBL" id="CAD8875283.1"/>
    </source>
</evidence>
<gene>
    <name evidence="4" type="ORF">CHYS00102_LOCUS2457</name>
    <name evidence="5" type="ORF">CHYS00102_LOCUS2458</name>
</gene>
<organism evidence="5">
    <name type="scientific">Corethron hystrix</name>
    <dbReference type="NCBI Taxonomy" id="216773"/>
    <lineage>
        <taxon>Eukaryota</taxon>
        <taxon>Sar</taxon>
        <taxon>Stramenopiles</taxon>
        <taxon>Ochrophyta</taxon>
        <taxon>Bacillariophyta</taxon>
        <taxon>Coscinodiscophyceae</taxon>
        <taxon>Corethrophycidae</taxon>
        <taxon>Corethrales</taxon>
        <taxon>Corethraceae</taxon>
        <taxon>Corethron</taxon>
    </lineage>
</organism>
<accession>A0A6U5DND6</accession>
<dbReference type="InterPro" id="IPR006096">
    <property type="entry name" value="Glu/Leu/Phe/Val/Trp_DH_C"/>
</dbReference>
<dbReference type="EMBL" id="HBFR01003552">
    <property type="protein sequence ID" value="CAD8875283.1"/>
    <property type="molecule type" value="Transcribed_RNA"/>
</dbReference>
<sequence>MVARCLYLREFDIVRAYLDVVSDGENGSVSLLRGLVWPPKSATTETDICRATVQLERNIKSIKWLDPFALDLVLERYPFLGTRKAEIISAFGSLMHPIMAKVDSAVYTKANIHNFITERRYVGHAAEIAELFMDRFNPEAPMSDEMLKEKVNKITEDIDREVEDLTASILLKKMLDIIIHTKKTNLFMRNRYALGMRLDPKIMNAKNDGDAVGELPFGVFFVHGRRFDAFHVRFRDIARGGMRLVTPASSEQLAMEAARHYEECYGLAYAQQLKNKDIPEGGSKAVCLIDSVELSPDGKYFTMRKCVKAFADTLLDLIVDTNETQNCIVNHLSLPEVLYLGPDEQVIPDDINWIVQRAAMRGYQTPPAFMSSKPLSGINHKEFGVTSEGVNVYLQVALQNSGIDPKKQPFSVKITGGPDGDVAGNLIKIMFRDYGENVRIVGVADHSGCVEDPNGLDHDEMMRLVTESLSISHYDEHKLSGEGNFYGIEDDFGMRMRNTMHNRLEADAFIPAGGRPSTINMSNWKNFLKDDGTPSSRLIVEGANLFITEDARQSLFDEGGVVIVKDSSANKCGVITSSFEICAAMLLDEDEFLLNKDAIVSEVLVKLRELARLEAELLFREIPFHPGISLPQTSQLVSAAMNMAKDAIIAALDSMSLEERECFLPLFLGHLPPTMAELAHDRISDRVPTNYVKSAIASCLASKLVYKEGTQFITNLPKAILADTALKYLQKEKDIALLSQALADSNVPDSEKQEILELLKVGGVRISLDVHG</sequence>
<comment type="similarity">
    <text evidence="1">Belongs to the Glu/Leu/Phe/Val dehydrogenases family.</text>
</comment>
<dbReference type="PANTHER" id="PTHR11606:SF39">
    <property type="entry name" value="GLUTAMATE_PHENYLALANINE_LEUCINE_VALINE_L-TRYPTOPHAN DEHYDROGENASE C-TERMINAL DOMAIN-CONTAINING PROTEIN"/>
    <property type="match status" value="1"/>
</dbReference>
<name>A0A6U5DND6_9STRA</name>